<gene>
    <name evidence="1" type="ORF">BLIC_c00514</name>
</gene>
<sequence>MYRNREEVLAELKEALIRRLWSDTSSIRPDSPDIIGIYQGFRCVGSQSKLGVDFPVKAYKLSENRYTLEDIKASIPSCKVDLAPLYEKPRRKSTVTLEEAKELYPEWYEKRIVQGEPKQKSKKQGGTWVCNEALYEWWKRKITEEVKAGGRYFSIMALCSYGLKCGISEQKIRRDAYAFLDHLESLTEDEDNHFSRADVKDALRALKGDRKRLSTIASREWIEDNTKVTIPANKRNYRKQEAHLYLARRKKEDMKVIGEVVKEGRPTAERTVREWQESHPAGKKADCIRETGLAKHTVYKWWKDINNENI</sequence>
<protein>
    <recommendedName>
        <fullName evidence="3">Replication protein</fullName>
    </recommendedName>
</protein>
<evidence type="ECO:0000313" key="1">
    <source>
        <dbReference type="EMBL" id="CEE98947.1"/>
    </source>
</evidence>
<dbReference type="Proteomes" id="UP000043107">
    <property type="component" value="Unassembled WGS sequence"/>
</dbReference>
<evidence type="ECO:0000313" key="2">
    <source>
        <dbReference type="Proteomes" id="UP000043107"/>
    </source>
</evidence>
<evidence type="ECO:0008006" key="3">
    <source>
        <dbReference type="Google" id="ProtNLM"/>
    </source>
</evidence>
<accession>A0ABM9R2I6</accession>
<keyword evidence="2" id="KW-1185">Reference proteome</keyword>
<name>A0ABM9R2I6_BIFLI</name>
<reference evidence="1 2" key="1">
    <citation type="submission" date="2014-09" db="EMBL/GenBank/DDBJ databases">
        <authorList>
            <person name="Bertelli C."/>
        </authorList>
    </citation>
    <scope>NUCLEOTIDE SEQUENCE [LARGE SCALE GENOMIC DNA]</scope>
    <source>
        <strain evidence="1 2">BIC1401111250</strain>
    </source>
</reference>
<dbReference type="EMBL" id="CCWP01000012">
    <property type="protein sequence ID" value="CEE98947.1"/>
    <property type="molecule type" value="Genomic_DNA"/>
</dbReference>
<comment type="caution">
    <text evidence="1">The sequence shown here is derived from an EMBL/GenBank/DDBJ whole genome shotgun (WGS) entry which is preliminary data.</text>
</comment>
<proteinExistence type="predicted"/>
<organism evidence="1 2">
    <name type="scientific">Bifidobacterium longum subsp. infantis</name>
    <dbReference type="NCBI Taxonomy" id="1682"/>
    <lineage>
        <taxon>Bacteria</taxon>
        <taxon>Bacillati</taxon>
        <taxon>Actinomycetota</taxon>
        <taxon>Actinomycetes</taxon>
        <taxon>Bifidobacteriales</taxon>
        <taxon>Bifidobacteriaceae</taxon>
        <taxon>Bifidobacterium</taxon>
    </lineage>
</organism>